<dbReference type="Proteomes" id="UP000002051">
    <property type="component" value="Unassembled WGS sequence"/>
</dbReference>
<name>A0A072VHN0_MEDTR</name>
<sequence>MSNTKNHYSVVSSLSHHMDRKSSELSTMNFAYSLFNKIRKVGYHQPDVVTFNTLLKGLCLNGDTNCYITLDIYA</sequence>
<gene>
    <name evidence="2" type="ordered locus">MTR_1g042745</name>
</gene>
<dbReference type="PaxDb" id="3880-AES60255"/>
<accession>A0A072VHN0</accession>
<evidence type="ECO:0000313" key="4">
    <source>
        <dbReference type="Proteomes" id="UP000002051"/>
    </source>
</evidence>
<dbReference type="InterPro" id="IPR011990">
    <property type="entry name" value="TPR-like_helical_dom_sf"/>
</dbReference>
<keyword evidence="1" id="KW-0677">Repeat</keyword>
<proteinExistence type="predicted"/>
<dbReference type="EMBL" id="CM001217">
    <property type="protein sequence ID" value="KEH41131.1"/>
    <property type="molecule type" value="Genomic_DNA"/>
</dbReference>
<dbReference type="EnsemblPlants" id="KEH41131">
    <property type="protein sequence ID" value="KEH41131"/>
    <property type="gene ID" value="MTR_1g042745"/>
</dbReference>
<reference evidence="2 4" key="1">
    <citation type="journal article" date="2011" name="Nature">
        <title>The Medicago genome provides insight into the evolution of rhizobial symbioses.</title>
        <authorList>
            <person name="Young N.D."/>
            <person name="Debelle F."/>
            <person name="Oldroyd G.E."/>
            <person name="Geurts R."/>
            <person name="Cannon S.B."/>
            <person name="Udvardi M.K."/>
            <person name="Benedito V.A."/>
            <person name="Mayer K.F."/>
            <person name="Gouzy J."/>
            <person name="Schoof H."/>
            <person name="Van de Peer Y."/>
            <person name="Proost S."/>
            <person name="Cook D.R."/>
            <person name="Meyers B.C."/>
            <person name="Spannagl M."/>
            <person name="Cheung F."/>
            <person name="De Mita S."/>
            <person name="Krishnakumar V."/>
            <person name="Gundlach H."/>
            <person name="Zhou S."/>
            <person name="Mudge J."/>
            <person name="Bharti A.K."/>
            <person name="Murray J.D."/>
            <person name="Naoumkina M.A."/>
            <person name="Rosen B."/>
            <person name="Silverstein K.A."/>
            <person name="Tang H."/>
            <person name="Rombauts S."/>
            <person name="Zhao P.X."/>
            <person name="Zhou P."/>
            <person name="Barbe V."/>
            <person name="Bardou P."/>
            <person name="Bechner M."/>
            <person name="Bellec A."/>
            <person name="Berger A."/>
            <person name="Berges H."/>
            <person name="Bidwell S."/>
            <person name="Bisseling T."/>
            <person name="Choisne N."/>
            <person name="Couloux A."/>
            <person name="Denny R."/>
            <person name="Deshpande S."/>
            <person name="Dai X."/>
            <person name="Doyle J.J."/>
            <person name="Dudez A.M."/>
            <person name="Farmer A.D."/>
            <person name="Fouteau S."/>
            <person name="Franken C."/>
            <person name="Gibelin C."/>
            <person name="Gish J."/>
            <person name="Goldstein S."/>
            <person name="Gonzalez A.J."/>
            <person name="Green P.J."/>
            <person name="Hallab A."/>
            <person name="Hartog M."/>
            <person name="Hua A."/>
            <person name="Humphray S.J."/>
            <person name="Jeong D.H."/>
            <person name="Jing Y."/>
            <person name="Jocker A."/>
            <person name="Kenton S.M."/>
            <person name="Kim D.J."/>
            <person name="Klee K."/>
            <person name="Lai H."/>
            <person name="Lang C."/>
            <person name="Lin S."/>
            <person name="Macmil S.L."/>
            <person name="Magdelenat G."/>
            <person name="Matthews L."/>
            <person name="McCorrison J."/>
            <person name="Monaghan E.L."/>
            <person name="Mun J.H."/>
            <person name="Najar F.Z."/>
            <person name="Nicholson C."/>
            <person name="Noirot C."/>
            <person name="O'Bleness M."/>
            <person name="Paule C.R."/>
            <person name="Poulain J."/>
            <person name="Prion F."/>
            <person name="Qin B."/>
            <person name="Qu C."/>
            <person name="Retzel E.F."/>
            <person name="Riddle C."/>
            <person name="Sallet E."/>
            <person name="Samain S."/>
            <person name="Samson N."/>
            <person name="Sanders I."/>
            <person name="Saurat O."/>
            <person name="Scarpelli C."/>
            <person name="Schiex T."/>
            <person name="Segurens B."/>
            <person name="Severin A.J."/>
            <person name="Sherrier D.J."/>
            <person name="Shi R."/>
            <person name="Sims S."/>
            <person name="Singer S.R."/>
            <person name="Sinharoy S."/>
            <person name="Sterck L."/>
            <person name="Viollet A."/>
            <person name="Wang B.B."/>
            <person name="Wang K."/>
            <person name="Wang M."/>
            <person name="Wang X."/>
            <person name="Warfsmann J."/>
            <person name="Weissenbach J."/>
            <person name="White D.D."/>
            <person name="White J.D."/>
            <person name="Wiley G.B."/>
            <person name="Wincker P."/>
            <person name="Xing Y."/>
            <person name="Yang L."/>
            <person name="Yao Z."/>
            <person name="Ying F."/>
            <person name="Zhai J."/>
            <person name="Zhou L."/>
            <person name="Zuber A."/>
            <person name="Denarie J."/>
            <person name="Dixon R.A."/>
            <person name="May G.D."/>
            <person name="Schwartz D.C."/>
            <person name="Rogers J."/>
            <person name="Quetier F."/>
            <person name="Town C.D."/>
            <person name="Roe B.A."/>
        </authorList>
    </citation>
    <scope>NUCLEOTIDE SEQUENCE [LARGE SCALE GENOMIC DNA]</scope>
    <source>
        <strain evidence="2">A17</strain>
        <strain evidence="3 4">cv. Jemalong A17</strain>
    </source>
</reference>
<evidence type="ECO:0000256" key="1">
    <source>
        <dbReference type="ARBA" id="ARBA00022737"/>
    </source>
</evidence>
<evidence type="ECO:0000313" key="2">
    <source>
        <dbReference type="EMBL" id="KEH41131.1"/>
    </source>
</evidence>
<dbReference type="AlphaFoldDB" id="A0A072VHN0"/>
<reference evidence="3" key="3">
    <citation type="submission" date="2015-04" db="UniProtKB">
        <authorList>
            <consortium name="EnsemblPlants"/>
        </authorList>
    </citation>
    <scope>IDENTIFICATION</scope>
    <source>
        <strain evidence="3">cv. Jemalong A17</strain>
    </source>
</reference>
<dbReference type="HOGENOM" id="CLU_2691433_0_0_1"/>
<dbReference type="Pfam" id="PF12854">
    <property type="entry name" value="PPR_1"/>
    <property type="match status" value="1"/>
</dbReference>
<reference evidence="2 4" key="2">
    <citation type="journal article" date="2014" name="BMC Genomics">
        <title>An improved genome release (version Mt4.0) for the model legume Medicago truncatula.</title>
        <authorList>
            <person name="Tang H."/>
            <person name="Krishnakumar V."/>
            <person name="Bidwell S."/>
            <person name="Rosen B."/>
            <person name="Chan A."/>
            <person name="Zhou S."/>
            <person name="Gentzbittel L."/>
            <person name="Childs K.L."/>
            <person name="Yandell M."/>
            <person name="Gundlach H."/>
            <person name="Mayer K.F."/>
            <person name="Schwartz D.C."/>
            <person name="Town C.D."/>
        </authorList>
    </citation>
    <scope>GENOME REANNOTATION</scope>
    <source>
        <strain evidence="2">A17</strain>
        <strain evidence="3 4">cv. Jemalong A17</strain>
    </source>
</reference>
<dbReference type="Gene3D" id="1.25.40.10">
    <property type="entry name" value="Tetratricopeptide repeat domain"/>
    <property type="match status" value="1"/>
</dbReference>
<organism evidence="2 4">
    <name type="scientific">Medicago truncatula</name>
    <name type="common">Barrel medic</name>
    <name type="synonym">Medicago tribuloides</name>
    <dbReference type="NCBI Taxonomy" id="3880"/>
    <lineage>
        <taxon>Eukaryota</taxon>
        <taxon>Viridiplantae</taxon>
        <taxon>Streptophyta</taxon>
        <taxon>Embryophyta</taxon>
        <taxon>Tracheophyta</taxon>
        <taxon>Spermatophyta</taxon>
        <taxon>Magnoliopsida</taxon>
        <taxon>eudicotyledons</taxon>
        <taxon>Gunneridae</taxon>
        <taxon>Pentapetalae</taxon>
        <taxon>rosids</taxon>
        <taxon>fabids</taxon>
        <taxon>Fabales</taxon>
        <taxon>Fabaceae</taxon>
        <taxon>Papilionoideae</taxon>
        <taxon>50 kb inversion clade</taxon>
        <taxon>NPAAA clade</taxon>
        <taxon>Hologalegina</taxon>
        <taxon>IRL clade</taxon>
        <taxon>Trifolieae</taxon>
        <taxon>Medicago</taxon>
    </lineage>
</organism>
<keyword evidence="4" id="KW-1185">Reference proteome</keyword>
<protein>
    <submittedName>
        <fullName evidence="2">PPR repeat protein</fullName>
    </submittedName>
</protein>
<evidence type="ECO:0000313" key="3">
    <source>
        <dbReference type="EnsemblPlants" id="KEH41131"/>
    </source>
</evidence>
<dbReference type="InterPro" id="IPR002885">
    <property type="entry name" value="PPR_rpt"/>
</dbReference>